<protein>
    <recommendedName>
        <fullName evidence="3">Peptidase inhibitor family I36</fullName>
    </recommendedName>
</protein>
<reference evidence="2" key="1">
    <citation type="submission" date="2019-11" db="EMBL/GenBank/DDBJ databases">
        <title>The complete genome sequence of Saccharopolyspora sp. E2A.</title>
        <authorList>
            <person name="Zhang G."/>
        </authorList>
    </citation>
    <scope>NUCLEOTIDE SEQUENCE [LARGE SCALE GENOMIC DNA]</scope>
    <source>
        <strain evidence="2">E2A</strain>
    </source>
</reference>
<accession>A0A5Q3Q2B6</accession>
<dbReference type="RefSeq" id="WP_154075231.1">
    <property type="nucleotide sequence ID" value="NZ_CP045929.1"/>
</dbReference>
<dbReference type="Proteomes" id="UP000371041">
    <property type="component" value="Chromosome"/>
</dbReference>
<dbReference type="AlphaFoldDB" id="A0A5Q3Q2B6"/>
<name>A0A5Q3Q2B6_9PSEU</name>
<organism evidence="1 2">
    <name type="scientific">Allosaccharopolyspora coralli</name>
    <dbReference type="NCBI Taxonomy" id="2665642"/>
    <lineage>
        <taxon>Bacteria</taxon>
        <taxon>Bacillati</taxon>
        <taxon>Actinomycetota</taxon>
        <taxon>Actinomycetes</taxon>
        <taxon>Pseudonocardiales</taxon>
        <taxon>Pseudonocardiaceae</taxon>
        <taxon>Allosaccharopolyspora</taxon>
    </lineage>
</organism>
<dbReference type="KEGG" id="sace:GIY23_02775"/>
<dbReference type="EMBL" id="CP045929">
    <property type="protein sequence ID" value="QGK68622.1"/>
    <property type="molecule type" value="Genomic_DNA"/>
</dbReference>
<gene>
    <name evidence="1" type="ORF">GIY23_02775</name>
</gene>
<evidence type="ECO:0000313" key="1">
    <source>
        <dbReference type="EMBL" id="QGK68622.1"/>
    </source>
</evidence>
<dbReference type="Pfam" id="PF03995">
    <property type="entry name" value="Inhibitor_I36"/>
    <property type="match status" value="1"/>
</dbReference>
<evidence type="ECO:0008006" key="3">
    <source>
        <dbReference type="Google" id="ProtNLM"/>
    </source>
</evidence>
<evidence type="ECO:0000313" key="2">
    <source>
        <dbReference type="Proteomes" id="UP000371041"/>
    </source>
</evidence>
<keyword evidence="2" id="KW-1185">Reference proteome</keyword>
<proteinExistence type="predicted"/>
<sequence length="148" mass="15934">MPSCASLPAVVSSRRCSSRPWPRVLRSSVGRLVTVGILAMATTLSGAGSASAASAELPDCEAGVFCSWTDVEYRGAVYEADLRTIALEECIPLPEGRQARSFANSLDRPVTAYQDADCSSEADFTTYPGRTHTPHTPFLVRAIQIWSH</sequence>